<dbReference type="HAMAP" id="MF_00276">
    <property type="entry name" value="KdpC"/>
    <property type="match status" value="1"/>
</dbReference>
<dbReference type="EMBL" id="JALIRP010000006">
    <property type="protein sequence ID" value="MCJ8013133.1"/>
    <property type="molecule type" value="Genomic_DNA"/>
</dbReference>
<keyword evidence="8 11" id="KW-1133">Transmembrane helix</keyword>
<comment type="caution">
    <text evidence="12">The sequence shown here is derived from an EMBL/GenBank/DDBJ whole genome shotgun (WGS) entry which is preliminary data.</text>
</comment>
<evidence type="ECO:0000256" key="1">
    <source>
        <dbReference type="ARBA" id="ARBA00022448"/>
    </source>
</evidence>
<keyword evidence="4 11" id="KW-0812">Transmembrane</keyword>
<dbReference type="PANTHER" id="PTHR30042:SF2">
    <property type="entry name" value="POTASSIUM-TRANSPORTING ATPASE KDPC SUBUNIT"/>
    <property type="match status" value="1"/>
</dbReference>
<evidence type="ECO:0000313" key="13">
    <source>
        <dbReference type="Proteomes" id="UP001139347"/>
    </source>
</evidence>
<keyword evidence="7 11" id="KW-0630">Potassium</keyword>
<evidence type="ECO:0000256" key="5">
    <source>
        <dbReference type="ARBA" id="ARBA00022741"/>
    </source>
</evidence>
<evidence type="ECO:0000256" key="11">
    <source>
        <dbReference type="HAMAP-Rule" id="MF_00276"/>
    </source>
</evidence>
<evidence type="ECO:0000256" key="3">
    <source>
        <dbReference type="ARBA" id="ARBA00022538"/>
    </source>
</evidence>
<dbReference type="GO" id="GO:0008556">
    <property type="term" value="F:P-type potassium transmembrane transporter activity"/>
    <property type="evidence" value="ECO:0007669"/>
    <property type="project" value="InterPro"/>
</dbReference>
<organism evidence="12 13">
    <name type="scientific">Paenibacillus mangrovi</name>
    <dbReference type="NCBI Taxonomy" id="2931978"/>
    <lineage>
        <taxon>Bacteria</taxon>
        <taxon>Bacillati</taxon>
        <taxon>Bacillota</taxon>
        <taxon>Bacilli</taxon>
        <taxon>Bacillales</taxon>
        <taxon>Paenibacillaceae</taxon>
        <taxon>Paenibacillus</taxon>
    </lineage>
</organism>
<evidence type="ECO:0000256" key="6">
    <source>
        <dbReference type="ARBA" id="ARBA00022840"/>
    </source>
</evidence>
<keyword evidence="3 11" id="KW-0633">Potassium transport</keyword>
<keyword evidence="5 11" id="KW-0547">Nucleotide-binding</keyword>
<dbReference type="NCBIfam" id="TIGR00681">
    <property type="entry name" value="kdpC"/>
    <property type="match status" value="1"/>
</dbReference>
<evidence type="ECO:0000256" key="4">
    <source>
        <dbReference type="ARBA" id="ARBA00022692"/>
    </source>
</evidence>
<comment type="function">
    <text evidence="11">Part of the high-affinity ATP-driven potassium transport (or Kdp) system, which catalyzes the hydrolysis of ATP coupled with the electrogenic transport of potassium into the cytoplasm. This subunit acts as a catalytic chaperone that increases the ATP-binding affinity of the ATP-hydrolyzing subunit KdpB by the formation of a transient KdpB/KdpC/ATP ternary complex.</text>
</comment>
<keyword evidence="10 11" id="KW-0472">Membrane</keyword>
<evidence type="ECO:0000256" key="2">
    <source>
        <dbReference type="ARBA" id="ARBA00022475"/>
    </source>
</evidence>
<dbReference type="RefSeq" id="WP_244726204.1">
    <property type="nucleotide sequence ID" value="NZ_JALIRP010000006.1"/>
</dbReference>
<comment type="subcellular location">
    <subcellularLocation>
        <location evidence="11">Cell membrane</location>
        <topology evidence="11">Single-pass membrane protein</topology>
    </subcellularLocation>
</comment>
<keyword evidence="2 11" id="KW-1003">Cell membrane</keyword>
<accession>A0A9X1WQD7</accession>
<evidence type="ECO:0000256" key="10">
    <source>
        <dbReference type="ARBA" id="ARBA00023136"/>
    </source>
</evidence>
<comment type="subunit">
    <text evidence="11">The system is composed of three essential subunits: KdpA, KdpB and KdpC.</text>
</comment>
<dbReference type="PIRSF" id="PIRSF001296">
    <property type="entry name" value="K_ATPase_KdpC"/>
    <property type="match status" value="1"/>
</dbReference>
<feature type="transmembrane region" description="Helical" evidence="11">
    <location>
        <begin position="15"/>
        <end position="37"/>
    </location>
</feature>
<protein>
    <recommendedName>
        <fullName evidence="11">Potassium-transporting ATPase KdpC subunit</fullName>
    </recommendedName>
    <alternativeName>
        <fullName evidence="11">ATP phosphohydrolase [potassium-transporting] C chain</fullName>
    </alternativeName>
    <alternativeName>
        <fullName evidence="11">Potassium-binding and translocating subunit C</fullName>
    </alternativeName>
    <alternativeName>
        <fullName evidence="11">Potassium-translocating ATPase C chain</fullName>
    </alternativeName>
</protein>
<dbReference type="AlphaFoldDB" id="A0A9X1WQD7"/>
<keyword evidence="1 11" id="KW-0813">Transport</keyword>
<dbReference type="InterPro" id="IPR003820">
    <property type="entry name" value="KdpC"/>
</dbReference>
<comment type="similarity">
    <text evidence="11">Belongs to the KdpC family.</text>
</comment>
<evidence type="ECO:0000256" key="9">
    <source>
        <dbReference type="ARBA" id="ARBA00023065"/>
    </source>
</evidence>
<dbReference type="Proteomes" id="UP001139347">
    <property type="component" value="Unassembled WGS sequence"/>
</dbReference>
<dbReference type="GO" id="GO:0005524">
    <property type="term" value="F:ATP binding"/>
    <property type="evidence" value="ECO:0007669"/>
    <property type="project" value="UniProtKB-UniRule"/>
</dbReference>
<dbReference type="GO" id="GO:0005886">
    <property type="term" value="C:plasma membrane"/>
    <property type="evidence" value="ECO:0007669"/>
    <property type="project" value="UniProtKB-SubCell"/>
</dbReference>
<name>A0A9X1WQD7_9BACL</name>
<dbReference type="PANTHER" id="PTHR30042">
    <property type="entry name" value="POTASSIUM-TRANSPORTING ATPASE C CHAIN"/>
    <property type="match status" value="1"/>
</dbReference>
<evidence type="ECO:0000256" key="7">
    <source>
        <dbReference type="ARBA" id="ARBA00022958"/>
    </source>
</evidence>
<dbReference type="Pfam" id="PF02669">
    <property type="entry name" value="KdpC"/>
    <property type="match status" value="1"/>
</dbReference>
<evidence type="ECO:0000313" key="12">
    <source>
        <dbReference type="EMBL" id="MCJ8013133.1"/>
    </source>
</evidence>
<evidence type="ECO:0000256" key="8">
    <source>
        <dbReference type="ARBA" id="ARBA00022989"/>
    </source>
</evidence>
<reference evidence="12" key="1">
    <citation type="submission" date="2022-04" db="EMBL/GenBank/DDBJ databases">
        <title>Paenibacillus mangrovi sp. nov., a novel endophytic bacterium isolated from bark of Kandelia candel.</title>
        <authorList>
            <person name="Tuo L."/>
        </authorList>
    </citation>
    <scope>NUCLEOTIDE SEQUENCE</scope>
    <source>
        <strain evidence="12">KQZ6P-2</strain>
    </source>
</reference>
<keyword evidence="9 11" id="KW-0406">Ion transport</keyword>
<keyword evidence="6 11" id="KW-0067">ATP-binding</keyword>
<keyword evidence="13" id="KW-1185">Reference proteome</keyword>
<gene>
    <name evidence="11 12" type="primary">kdpC</name>
    <name evidence="12" type="ORF">MUG84_15485</name>
</gene>
<proteinExistence type="inferred from homology"/>
<sequence>MKTTAKFEEVSHGSIWLIALRSSLLFIVICGIAYPLASTGLAQLIFPYQANGSMVKDSTGRTVGSELIGQSYTDPSFFQGRISSINYDAAGSGSNNYAPSNPELLKRVKESITQWEKENPEVPVSEVPIDLITNSGSGLDPHITPAAAEVQIPRISALRHIQEDQLKQLVEQNTEGRDLGVFGEKRVNVLKLNLALEELSSK</sequence>
<dbReference type="NCBIfam" id="NF001454">
    <property type="entry name" value="PRK00315.1"/>
    <property type="match status" value="1"/>
</dbReference>